<dbReference type="InterPro" id="IPR036249">
    <property type="entry name" value="Thioredoxin-like_sf"/>
</dbReference>
<name>A0A438N7Z9_EXOME</name>
<dbReference type="GO" id="GO:0034599">
    <property type="term" value="P:cellular response to oxidative stress"/>
    <property type="evidence" value="ECO:0007669"/>
    <property type="project" value="TreeGrafter"/>
</dbReference>
<evidence type="ECO:0000313" key="3">
    <source>
        <dbReference type="Proteomes" id="UP000288859"/>
    </source>
</evidence>
<accession>A0A438N7Z9</accession>
<dbReference type="AlphaFoldDB" id="A0A438N7Z9"/>
<proteinExistence type="predicted"/>
<dbReference type="CDD" id="cd03419">
    <property type="entry name" value="GRX_GRXh_1_2_like"/>
    <property type="match status" value="1"/>
</dbReference>
<dbReference type="GO" id="GO:0015038">
    <property type="term" value="F:glutathione disulfide oxidoreductase activity"/>
    <property type="evidence" value="ECO:0007669"/>
    <property type="project" value="TreeGrafter"/>
</dbReference>
<dbReference type="PANTHER" id="PTHR45694:SF5">
    <property type="entry name" value="GLUTAREDOXIN 2"/>
    <property type="match status" value="1"/>
</dbReference>
<dbReference type="VEuPathDB" id="FungiDB:PV10_08556"/>
<evidence type="ECO:0000256" key="1">
    <source>
        <dbReference type="SAM" id="MobiDB-lite"/>
    </source>
</evidence>
<dbReference type="GO" id="GO:0005796">
    <property type="term" value="C:Golgi lumen"/>
    <property type="evidence" value="ECO:0007669"/>
    <property type="project" value="TreeGrafter"/>
</dbReference>
<dbReference type="SUPFAM" id="SSF52833">
    <property type="entry name" value="Thioredoxin-like"/>
    <property type="match status" value="1"/>
</dbReference>
<dbReference type="GO" id="GO:0005801">
    <property type="term" value="C:cis-Golgi network"/>
    <property type="evidence" value="ECO:0007669"/>
    <property type="project" value="TreeGrafter"/>
</dbReference>
<dbReference type="PROSITE" id="PS51354">
    <property type="entry name" value="GLUTAREDOXIN_2"/>
    <property type="match status" value="1"/>
</dbReference>
<protein>
    <submittedName>
        <fullName evidence="2">Uncharacterized protein</fullName>
    </submittedName>
</protein>
<dbReference type="GO" id="GO:0000324">
    <property type="term" value="C:fungal-type vacuole"/>
    <property type="evidence" value="ECO:0007669"/>
    <property type="project" value="TreeGrafter"/>
</dbReference>
<feature type="region of interest" description="Disordered" evidence="1">
    <location>
        <begin position="79"/>
        <end position="173"/>
    </location>
</feature>
<reference evidence="2 3" key="1">
    <citation type="submission" date="2017-03" db="EMBL/GenBank/DDBJ databases">
        <title>Genomes of endolithic fungi from Antarctica.</title>
        <authorList>
            <person name="Coleine C."/>
            <person name="Masonjones S."/>
            <person name="Stajich J.E."/>
        </authorList>
    </citation>
    <scope>NUCLEOTIDE SEQUENCE [LARGE SCALE GENOMIC DNA]</scope>
    <source>
        <strain evidence="2 3">CCFEE 6314</strain>
    </source>
</reference>
<organism evidence="2 3">
    <name type="scientific">Exophiala mesophila</name>
    <name type="common">Black yeast-like fungus</name>
    <dbReference type="NCBI Taxonomy" id="212818"/>
    <lineage>
        <taxon>Eukaryota</taxon>
        <taxon>Fungi</taxon>
        <taxon>Dikarya</taxon>
        <taxon>Ascomycota</taxon>
        <taxon>Pezizomycotina</taxon>
        <taxon>Eurotiomycetes</taxon>
        <taxon>Chaetothyriomycetidae</taxon>
        <taxon>Chaetothyriales</taxon>
        <taxon>Herpotrichiellaceae</taxon>
        <taxon>Exophiala</taxon>
    </lineage>
</organism>
<sequence length="332" mass="36117">MATLRRGQALGLAVSIIAIYFLFFAGSDSGTDFRRITEASLSQRRGVLRGSLSDADLTAQTNRELQRILDLHREALDQKAVRADRPTPGSPATPAVAAAAAAADEAEEEEAEQEQDVENIPVAGRKIMPIFKDKPQQPVAEDPDTRSQLDDDDDDAGSIVKTPKLAKPKDDADEIAREELQAILKKSPIIIFSKSYCPYSKRAKALLLETYTIIPTPYVVELDLMNEPISSPVPKSEEGEEGEEDEENQSSTSDSTPLPPTLGRKLQDLLASLTGRRTVPNIMINAQSLGGSDDIVRMHEDGTLEAAIKKLGGKRIVSVEKANKANSGHSYR</sequence>
<feature type="region of interest" description="Disordered" evidence="1">
    <location>
        <begin position="229"/>
        <end position="263"/>
    </location>
</feature>
<dbReference type="OrthoDB" id="423313at2759"/>
<dbReference type="EMBL" id="NAJM01000016">
    <property type="protein sequence ID" value="RVX71759.1"/>
    <property type="molecule type" value="Genomic_DNA"/>
</dbReference>
<feature type="compositionally biased region" description="Acidic residues" evidence="1">
    <location>
        <begin position="238"/>
        <end position="248"/>
    </location>
</feature>
<feature type="compositionally biased region" description="Acidic residues" evidence="1">
    <location>
        <begin position="104"/>
        <end position="117"/>
    </location>
</feature>
<comment type="caution">
    <text evidence="2">The sequence shown here is derived from an EMBL/GenBank/DDBJ whole genome shotgun (WGS) entry which is preliminary data.</text>
</comment>
<dbReference type="Proteomes" id="UP000288859">
    <property type="component" value="Unassembled WGS sequence"/>
</dbReference>
<dbReference type="PANTHER" id="PTHR45694">
    <property type="entry name" value="GLUTAREDOXIN 2"/>
    <property type="match status" value="1"/>
</dbReference>
<gene>
    <name evidence="2" type="ORF">B0A52_03943</name>
</gene>
<dbReference type="Gene3D" id="3.40.30.10">
    <property type="entry name" value="Glutaredoxin"/>
    <property type="match status" value="1"/>
</dbReference>
<evidence type="ECO:0000313" key="2">
    <source>
        <dbReference type="EMBL" id="RVX71759.1"/>
    </source>
</evidence>